<dbReference type="InterPro" id="IPR050360">
    <property type="entry name" value="MFS_Sugar_Transporters"/>
</dbReference>
<dbReference type="EMBL" id="JAACFV010000048">
    <property type="protein sequence ID" value="KAF7508877.1"/>
    <property type="molecule type" value="Genomic_DNA"/>
</dbReference>
<dbReference type="InterPro" id="IPR005828">
    <property type="entry name" value="MFS_sugar_transport-like"/>
</dbReference>
<keyword evidence="5 6" id="KW-0472">Membrane</keyword>
<evidence type="ECO:0000313" key="9">
    <source>
        <dbReference type="Proteomes" id="UP000606974"/>
    </source>
</evidence>
<comment type="subcellular location">
    <subcellularLocation>
        <location evidence="1">Membrane</location>
        <topology evidence="1">Multi-pass membrane protein</topology>
    </subcellularLocation>
</comment>
<comment type="similarity">
    <text evidence="2">Belongs to the major facilitator superfamily. Sugar transporter (TC 2.A.1.1) family.</text>
</comment>
<feature type="transmembrane region" description="Helical" evidence="6">
    <location>
        <begin position="86"/>
        <end position="109"/>
    </location>
</feature>
<feature type="transmembrane region" description="Helical" evidence="6">
    <location>
        <begin position="22"/>
        <end position="45"/>
    </location>
</feature>
<organism evidence="8 9">
    <name type="scientific">Endocarpon pusillum</name>
    <dbReference type="NCBI Taxonomy" id="364733"/>
    <lineage>
        <taxon>Eukaryota</taxon>
        <taxon>Fungi</taxon>
        <taxon>Dikarya</taxon>
        <taxon>Ascomycota</taxon>
        <taxon>Pezizomycotina</taxon>
        <taxon>Eurotiomycetes</taxon>
        <taxon>Chaetothyriomycetidae</taxon>
        <taxon>Verrucariales</taxon>
        <taxon>Verrucariaceae</taxon>
        <taxon>Endocarpon</taxon>
    </lineage>
</organism>
<dbReference type="Pfam" id="PF00083">
    <property type="entry name" value="Sugar_tr"/>
    <property type="match status" value="1"/>
</dbReference>
<dbReference type="AlphaFoldDB" id="A0A8H7AJ45"/>
<accession>A0A8H7AJ45</accession>
<name>A0A8H7AJ45_9EURO</name>
<evidence type="ECO:0000256" key="2">
    <source>
        <dbReference type="ARBA" id="ARBA00010992"/>
    </source>
</evidence>
<reference evidence="8" key="1">
    <citation type="submission" date="2020-02" db="EMBL/GenBank/DDBJ databases">
        <authorList>
            <person name="Palmer J.M."/>
        </authorList>
    </citation>
    <scope>NUCLEOTIDE SEQUENCE</scope>
    <source>
        <strain evidence="8">EPUS1.4</strain>
        <tissue evidence="8">Thallus</tissue>
    </source>
</reference>
<protein>
    <recommendedName>
        <fullName evidence="7">Major facilitator superfamily (MFS) profile domain-containing protein</fullName>
    </recommendedName>
</protein>
<gene>
    <name evidence="8" type="ORF">GJ744_008586</name>
</gene>
<evidence type="ECO:0000256" key="6">
    <source>
        <dbReference type="SAM" id="Phobius"/>
    </source>
</evidence>
<sequence length="201" mass="22715">MTVFMFILAAAFEVDNSSRTPIIILFTLLFCAIYSFTLGPAAYSLAAESFPSSVREAGMAISVFINSTFLGALLVVYPFVTAPIGYTASLCIFGCIDALAFIACFLFCVDTRDRTLDELQYSFDLPLSIHCAYRLFYVMPEAWKHYSKLVLRFFGKKDGTEDEEAGPSDSEVKWGLVPFHRWAWIEYISTSSRIRCSFNRR</sequence>
<dbReference type="PANTHER" id="PTHR48022:SF2">
    <property type="entry name" value="PLASTIDIC GLUCOSE TRANSPORTER 4"/>
    <property type="match status" value="1"/>
</dbReference>
<dbReference type="GO" id="GO:0005351">
    <property type="term" value="F:carbohydrate:proton symporter activity"/>
    <property type="evidence" value="ECO:0007669"/>
    <property type="project" value="TreeGrafter"/>
</dbReference>
<evidence type="ECO:0000259" key="7">
    <source>
        <dbReference type="PROSITE" id="PS50850"/>
    </source>
</evidence>
<feature type="transmembrane region" description="Helical" evidence="6">
    <location>
        <begin position="57"/>
        <end position="80"/>
    </location>
</feature>
<feature type="domain" description="Major facilitator superfamily (MFS) profile" evidence="7">
    <location>
        <begin position="1"/>
        <end position="112"/>
    </location>
</feature>
<evidence type="ECO:0000256" key="3">
    <source>
        <dbReference type="ARBA" id="ARBA00022692"/>
    </source>
</evidence>
<keyword evidence="9" id="KW-1185">Reference proteome</keyword>
<dbReference type="InterPro" id="IPR020846">
    <property type="entry name" value="MFS_dom"/>
</dbReference>
<dbReference type="InterPro" id="IPR036259">
    <property type="entry name" value="MFS_trans_sf"/>
</dbReference>
<dbReference type="Proteomes" id="UP000606974">
    <property type="component" value="Unassembled WGS sequence"/>
</dbReference>
<evidence type="ECO:0000313" key="8">
    <source>
        <dbReference type="EMBL" id="KAF7508877.1"/>
    </source>
</evidence>
<proteinExistence type="inferred from homology"/>
<dbReference type="PROSITE" id="PS50850">
    <property type="entry name" value="MFS"/>
    <property type="match status" value="1"/>
</dbReference>
<comment type="caution">
    <text evidence="8">The sequence shown here is derived from an EMBL/GenBank/DDBJ whole genome shotgun (WGS) entry which is preliminary data.</text>
</comment>
<evidence type="ECO:0000256" key="4">
    <source>
        <dbReference type="ARBA" id="ARBA00022989"/>
    </source>
</evidence>
<dbReference type="GO" id="GO:0016020">
    <property type="term" value="C:membrane"/>
    <property type="evidence" value="ECO:0007669"/>
    <property type="project" value="UniProtKB-SubCell"/>
</dbReference>
<dbReference type="Gene3D" id="1.20.1250.20">
    <property type="entry name" value="MFS general substrate transporter like domains"/>
    <property type="match status" value="1"/>
</dbReference>
<dbReference type="SUPFAM" id="SSF103473">
    <property type="entry name" value="MFS general substrate transporter"/>
    <property type="match status" value="1"/>
</dbReference>
<keyword evidence="4 6" id="KW-1133">Transmembrane helix</keyword>
<evidence type="ECO:0000256" key="5">
    <source>
        <dbReference type="ARBA" id="ARBA00023136"/>
    </source>
</evidence>
<keyword evidence="3 6" id="KW-0812">Transmembrane</keyword>
<evidence type="ECO:0000256" key="1">
    <source>
        <dbReference type="ARBA" id="ARBA00004141"/>
    </source>
</evidence>
<dbReference type="OrthoDB" id="4197284at2759"/>
<dbReference type="PANTHER" id="PTHR48022">
    <property type="entry name" value="PLASTIDIC GLUCOSE TRANSPORTER 4"/>
    <property type="match status" value="1"/>
</dbReference>